<name>A0A316F7I1_9ACTN</name>
<dbReference type="CDD" id="cd00257">
    <property type="entry name" value="beta-trefoil_FSCN-like"/>
    <property type="match status" value="1"/>
</dbReference>
<sequence length="521" mass="52672">MVAIKRRLLGGRGMALLAASAIGLAGLAAADQAVAGAGASPTADAAYGYVVKVGVGGDRACTGVLVDLYLVATSKECFTVGSTAPVTGPPPVTSTVTTRADQPSAAQTVAVDYLHVRDDRNLVVAHLAKNVIGVQGNAPVSASAPAAGETLRVLGFGRTATAWVPALPHTGQISVQDVSATGLGIMPLADATICKGDAGGPVIRENSDGTAQLVAVLSTSWQGGCLAETSTRRDATATRVDGLADWVGQLKEFEVTGRVEAAGGTGCLVVNDGTTTYQLAGGDAAIVKAGQKVHVYGYRAPGPAGSCTQGVRFQVTQAYAVATVLGTVTQGAEGCLLLSSGGVTYRPIGGDPAVVKVGAKLSITGYNLLGVSKCLQGTAFRVLSVTPATSVSLRARANGKFVTADSAGADPLIANRDAVGGSWEKFDSYELGDGVIALRAHANGKYVTADSAGASPLIANRDHVGGTWEKFLLVRNADGSVSFKAEANGKFVTADSAGASPLIANRDTVGGSWEKFDLNTL</sequence>
<gene>
    <name evidence="3" type="ORF">BC793_120154</name>
</gene>
<dbReference type="PANTHER" id="PTHR10551:SF9">
    <property type="entry name" value="FASCIN-2"/>
    <property type="match status" value="1"/>
</dbReference>
<dbReference type="GO" id="GO:0051015">
    <property type="term" value="F:actin filament binding"/>
    <property type="evidence" value="ECO:0007669"/>
    <property type="project" value="InterPro"/>
</dbReference>
<dbReference type="GO" id="GO:0005737">
    <property type="term" value="C:cytoplasm"/>
    <property type="evidence" value="ECO:0007669"/>
    <property type="project" value="TreeGrafter"/>
</dbReference>
<dbReference type="InterPro" id="IPR009003">
    <property type="entry name" value="Peptidase_S1_PA"/>
</dbReference>
<dbReference type="OrthoDB" id="9816459at2"/>
<keyword evidence="4" id="KW-1185">Reference proteome</keyword>
<dbReference type="Pfam" id="PF00089">
    <property type="entry name" value="Trypsin"/>
    <property type="match status" value="1"/>
</dbReference>
<dbReference type="GO" id="GO:0006508">
    <property type="term" value="P:proteolysis"/>
    <property type="evidence" value="ECO:0007669"/>
    <property type="project" value="InterPro"/>
</dbReference>
<dbReference type="GO" id="GO:0051017">
    <property type="term" value="P:actin filament bundle assembly"/>
    <property type="evidence" value="ECO:0007669"/>
    <property type="project" value="TreeGrafter"/>
</dbReference>
<evidence type="ECO:0000259" key="2">
    <source>
        <dbReference type="PROSITE" id="PS50240"/>
    </source>
</evidence>
<dbReference type="GO" id="GO:0007163">
    <property type="term" value="P:establishment or maintenance of cell polarity"/>
    <property type="evidence" value="ECO:0007669"/>
    <property type="project" value="TreeGrafter"/>
</dbReference>
<dbReference type="Proteomes" id="UP000245697">
    <property type="component" value="Unassembled WGS sequence"/>
</dbReference>
<evidence type="ECO:0000313" key="4">
    <source>
        <dbReference type="Proteomes" id="UP000245697"/>
    </source>
</evidence>
<dbReference type="GO" id="GO:0016477">
    <property type="term" value="P:cell migration"/>
    <property type="evidence" value="ECO:0007669"/>
    <property type="project" value="TreeGrafter"/>
</dbReference>
<dbReference type="InterPro" id="IPR008999">
    <property type="entry name" value="Actin-crosslinking"/>
</dbReference>
<feature type="domain" description="Peptidase S1" evidence="2">
    <location>
        <begin position="8"/>
        <end position="252"/>
    </location>
</feature>
<comment type="caution">
    <text evidence="3">The sequence shown here is derived from an EMBL/GenBank/DDBJ whole genome shotgun (WGS) entry which is preliminary data.</text>
</comment>
<dbReference type="Gene3D" id="2.80.10.50">
    <property type="match status" value="1"/>
</dbReference>
<reference evidence="3 4" key="1">
    <citation type="submission" date="2018-05" db="EMBL/GenBank/DDBJ databases">
        <title>Genomic Encyclopedia of Archaeal and Bacterial Type Strains, Phase II (KMG-II): from individual species to whole genera.</title>
        <authorList>
            <person name="Goeker M."/>
        </authorList>
    </citation>
    <scope>NUCLEOTIDE SEQUENCE [LARGE SCALE GENOMIC DNA]</scope>
    <source>
        <strain evidence="3 4">DSM 45184</strain>
    </source>
</reference>
<evidence type="ECO:0000313" key="3">
    <source>
        <dbReference type="EMBL" id="PWK40215.1"/>
    </source>
</evidence>
<dbReference type="InterPro" id="IPR001254">
    <property type="entry name" value="Trypsin_dom"/>
</dbReference>
<dbReference type="GO" id="GO:0015629">
    <property type="term" value="C:actin cytoskeleton"/>
    <property type="evidence" value="ECO:0007669"/>
    <property type="project" value="TreeGrafter"/>
</dbReference>
<feature type="signal peptide" evidence="1">
    <location>
        <begin position="1"/>
        <end position="30"/>
    </location>
</feature>
<dbReference type="InterPro" id="IPR010431">
    <property type="entry name" value="Fascin"/>
</dbReference>
<keyword evidence="1" id="KW-0732">Signal</keyword>
<dbReference type="GO" id="GO:0004252">
    <property type="term" value="F:serine-type endopeptidase activity"/>
    <property type="evidence" value="ECO:0007669"/>
    <property type="project" value="InterPro"/>
</dbReference>
<dbReference type="SUPFAM" id="SSF50405">
    <property type="entry name" value="Actin-crosslinking proteins"/>
    <property type="match status" value="1"/>
</dbReference>
<proteinExistence type="predicted"/>
<dbReference type="RefSeq" id="WP_109600228.1">
    <property type="nucleotide sequence ID" value="NZ_BONA01000074.1"/>
</dbReference>
<dbReference type="PROSITE" id="PS50240">
    <property type="entry name" value="TRYPSIN_DOM"/>
    <property type="match status" value="1"/>
</dbReference>
<dbReference type="AlphaFoldDB" id="A0A316F7I1"/>
<feature type="chain" id="PRO_5016407623" evidence="1">
    <location>
        <begin position="31"/>
        <end position="521"/>
    </location>
</feature>
<organism evidence="3 4">
    <name type="scientific">Actinoplanes xinjiangensis</name>
    <dbReference type="NCBI Taxonomy" id="512350"/>
    <lineage>
        <taxon>Bacteria</taxon>
        <taxon>Bacillati</taxon>
        <taxon>Actinomycetota</taxon>
        <taxon>Actinomycetes</taxon>
        <taxon>Micromonosporales</taxon>
        <taxon>Micromonosporaceae</taxon>
        <taxon>Actinoplanes</taxon>
    </lineage>
</organism>
<dbReference type="Gene3D" id="2.40.10.10">
    <property type="entry name" value="Trypsin-like serine proteases"/>
    <property type="match status" value="2"/>
</dbReference>
<dbReference type="InterPro" id="IPR043504">
    <property type="entry name" value="Peptidase_S1_PA_chymotrypsin"/>
</dbReference>
<dbReference type="EMBL" id="QGGR01000020">
    <property type="protein sequence ID" value="PWK40215.1"/>
    <property type="molecule type" value="Genomic_DNA"/>
</dbReference>
<dbReference type="SUPFAM" id="SSF50494">
    <property type="entry name" value="Trypsin-like serine proteases"/>
    <property type="match status" value="1"/>
</dbReference>
<dbReference type="PANTHER" id="PTHR10551">
    <property type="entry name" value="FASCIN"/>
    <property type="match status" value="1"/>
</dbReference>
<accession>A0A316F7I1</accession>
<protein>
    <submittedName>
        <fullName evidence="3">Trypsin</fullName>
    </submittedName>
</protein>
<evidence type="ECO:0000256" key="1">
    <source>
        <dbReference type="SAM" id="SignalP"/>
    </source>
</evidence>